<keyword evidence="2" id="KW-1185">Reference proteome</keyword>
<evidence type="ECO:0000313" key="1">
    <source>
        <dbReference type="EMBL" id="KAI4299630.1"/>
    </source>
</evidence>
<organism evidence="1 2">
    <name type="scientific">Bauhinia variegata</name>
    <name type="common">Purple orchid tree</name>
    <name type="synonym">Phanera variegata</name>
    <dbReference type="NCBI Taxonomy" id="167791"/>
    <lineage>
        <taxon>Eukaryota</taxon>
        <taxon>Viridiplantae</taxon>
        <taxon>Streptophyta</taxon>
        <taxon>Embryophyta</taxon>
        <taxon>Tracheophyta</taxon>
        <taxon>Spermatophyta</taxon>
        <taxon>Magnoliopsida</taxon>
        <taxon>eudicotyledons</taxon>
        <taxon>Gunneridae</taxon>
        <taxon>Pentapetalae</taxon>
        <taxon>rosids</taxon>
        <taxon>fabids</taxon>
        <taxon>Fabales</taxon>
        <taxon>Fabaceae</taxon>
        <taxon>Cercidoideae</taxon>
        <taxon>Cercideae</taxon>
        <taxon>Bauhiniinae</taxon>
        <taxon>Bauhinia</taxon>
    </lineage>
</organism>
<evidence type="ECO:0000313" key="2">
    <source>
        <dbReference type="Proteomes" id="UP000828941"/>
    </source>
</evidence>
<comment type="caution">
    <text evidence="1">The sequence shown here is derived from an EMBL/GenBank/DDBJ whole genome shotgun (WGS) entry which is preliminary data.</text>
</comment>
<accession>A0ACB9KRB4</accession>
<name>A0ACB9KRB4_BAUVA</name>
<protein>
    <submittedName>
        <fullName evidence="1">Uncharacterized protein</fullName>
    </submittedName>
</protein>
<proteinExistence type="predicted"/>
<reference evidence="1 2" key="1">
    <citation type="journal article" date="2022" name="DNA Res.">
        <title>Chromosomal-level genome assembly of the orchid tree Bauhinia variegata (Leguminosae; Cercidoideae) supports the allotetraploid origin hypothesis of Bauhinia.</title>
        <authorList>
            <person name="Zhong Y."/>
            <person name="Chen Y."/>
            <person name="Zheng D."/>
            <person name="Pang J."/>
            <person name="Liu Y."/>
            <person name="Luo S."/>
            <person name="Meng S."/>
            <person name="Qian L."/>
            <person name="Wei D."/>
            <person name="Dai S."/>
            <person name="Zhou R."/>
        </authorList>
    </citation>
    <scope>NUCLEOTIDE SEQUENCE [LARGE SCALE GENOMIC DNA]</scope>
    <source>
        <strain evidence="1">BV-YZ2020</strain>
    </source>
</reference>
<gene>
    <name evidence="1" type="ORF">L6164_033067</name>
</gene>
<dbReference type="Proteomes" id="UP000828941">
    <property type="component" value="Chromosome 13"/>
</dbReference>
<sequence>MNLRLGLLLCSSIPILKYLMDSIAQHFAAAAAVSRENMLDSKEEDDVSTAANIAAQKNFRQIQHFRQP</sequence>
<dbReference type="EMBL" id="CM039438">
    <property type="protein sequence ID" value="KAI4299630.1"/>
    <property type="molecule type" value="Genomic_DNA"/>
</dbReference>